<dbReference type="GO" id="GO:0006364">
    <property type="term" value="P:rRNA processing"/>
    <property type="evidence" value="ECO:0007669"/>
    <property type="project" value="UniProtKB-KW"/>
</dbReference>
<dbReference type="Pfam" id="PF04410">
    <property type="entry name" value="Gar1"/>
    <property type="match status" value="1"/>
</dbReference>
<dbReference type="Proteomes" id="UP001285908">
    <property type="component" value="Unassembled WGS sequence"/>
</dbReference>
<keyword evidence="7" id="KW-0694">RNA-binding</keyword>
<sequence length="697" mass="74718">MSEHPFQIPGLGQARPNEQLPADNFAPDLLVAAASIVGQDVLAVNSADPAQLLGLPKPKTEQKKDENAMDVDSKQLDSTPAKAQEDVSMTNHGDNKQQTATENPTASNLDSPPSPDVTSTLEAALNGMLDAPTSSANMTNGDQDGAQEEEHPEWEEDSSPYESSSESSSDSSSDDDSDDEDAHPVLGVEETVRMLMAGLDEEEEDGPNKGKGAGAPLRTKNEIVEEIIPKPEVVITPEMKIEPLAHVEFIVENTVVMKSRVPGEVKVLDLGSVLCKEDRTVIGALAEIIGNVKSPLYTCAFANQDEIKELGLEVGTQIFYSVEHANYVFTQELKKQKGTDASNLHDEEVGADEMEFSDDEKEAEYKKQLKMKKRGGKAGRGGLREQVLRDQSYAPSTAYAPSASSATLDHSPTVSSATLNYDEDDDGPYRPLARPVGFGQGGPPSLPPKPEVGFNAAHGGQGQRGGFSRGNRGEFRGRGQRGGYRGADRKPGGHRGGRGGAAAPSYGGYENTSAPPPFPNTQLPPPIPPNAQIPPPPFGATPGAAPPMPGGHWPRIPIPFPPPPISFPRPSTQSPVPPPQLAGAFNFNFQAWNQAQGQPYQYPQQSSSSSASAPQQQSSTPSYPHQAPAVPPVWSGVPPPPPISGAYVNPNFFQQLQAQHAQQPQQPQQSQQPQQQQQQQQQQQYWGQHNAYGQAPK</sequence>
<feature type="compositionally biased region" description="Pro residues" evidence="10">
    <location>
        <begin position="556"/>
        <end position="567"/>
    </location>
</feature>
<dbReference type="FunFam" id="2.40.10.230:FF:000002">
    <property type="entry name" value="H/ACA ribonucleoprotein complex non-core subunit NAF1"/>
    <property type="match status" value="1"/>
</dbReference>
<comment type="similarity">
    <text evidence="2">Belongs to the NAF1 family.</text>
</comment>
<feature type="compositionally biased region" description="Gly residues" evidence="10">
    <location>
        <begin position="459"/>
        <end position="468"/>
    </location>
</feature>
<feature type="region of interest" description="Disordered" evidence="10">
    <location>
        <begin position="337"/>
        <end position="697"/>
    </location>
</feature>
<feature type="compositionally biased region" description="Low complexity" evidence="10">
    <location>
        <begin position="654"/>
        <end position="684"/>
    </location>
</feature>
<feature type="compositionally biased region" description="Acidic residues" evidence="10">
    <location>
        <begin position="349"/>
        <end position="362"/>
    </location>
</feature>
<feature type="region of interest" description="Disordered" evidence="10">
    <location>
        <begin position="46"/>
        <end position="188"/>
    </location>
</feature>
<dbReference type="InterPro" id="IPR040309">
    <property type="entry name" value="Naf1"/>
</dbReference>
<feature type="compositionally biased region" description="Low complexity" evidence="10">
    <location>
        <begin position="392"/>
        <end position="407"/>
    </location>
</feature>
<evidence type="ECO:0000256" key="5">
    <source>
        <dbReference type="ARBA" id="ARBA00022552"/>
    </source>
</evidence>
<dbReference type="GO" id="GO:0005732">
    <property type="term" value="C:sno(s)RNA-containing ribonucleoprotein complex"/>
    <property type="evidence" value="ECO:0007669"/>
    <property type="project" value="InterPro"/>
</dbReference>
<feature type="compositionally biased region" description="Low complexity" evidence="10">
    <location>
        <begin position="160"/>
        <end position="171"/>
    </location>
</feature>
<dbReference type="RefSeq" id="XP_062690126.1">
    <property type="nucleotide sequence ID" value="XM_062833714.1"/>
</dbReference>
<evidence type="ECO:0000256" key="7">
    <source>
        <dbReference type="ARBA" id="ARBA00022884"/>
    </source>
</evidence>
<keyword evidence="12" id="KW-1185">Reference proteome</keyword>
<feature type="compositionally biased region" description="Polar residues" evidence="10">
    <location>
        <begin position="87"/>
        <end position="121"/>
    </location>
</feature>
<reference evidence="11 12" key="1">
    <citation type="journal article" date="2023" name="Mol. Phylogenet. Evol.">
        <title>Genome-scale phylogeny and comparative genomics of the fungal order Sordariales.</title>
        <authorList>
            <person name="Hensen N."/>
            <person name="Bonometti L."/>
            <person name="Westerberg I."/>
            <person name="Brannstrom I.O."/>
            <person name="Guillou S."/>
            <person name="Cros-Aarteil S."/>
            <person name="Calhoun S."/>
            <person name="Haridas S."/>
            <person name="Kuo A."/>
            <person name="Mondo S."/>
            <person name="Pangilinan J."/>
            <person name="Riley R."/>
            <person name="LaButti K."/>
            <person name="Andreopoulos B."/>
            <person name="Lipzen A."/>
            <person name="Chen C."/>
            <person name="Yan M."/>
            <person name="Daum C."/>
            <person name="Ng V."/>
            <person name="Clum A."/>
            <person name="Steindorff A."/>
            <person name="Ohm R.A."/>
            <person name="Martin F."/>
            <person name="Silar P."/>
            <person name="Natvig D.O."/>
            <person name="Lalanne C."/>
            <person name="Gautier V."/>
            <person name="Ament-Velasquez S.L."/>
            <person name="Kruys A."/>
            <person name="Hutchinson M.I."/>
            <person name="Powell A.J."/>
            <person name="Barry K."/>
            <person name="Miller A.N."/>
            <person name="Grigoriev I.V."/>
            <person name="Debuchy R."/>
            <person name="Gladieux P."/>
            <person name="Hiltunen Thoren M."/>
            <person name="Johannesson H."/>
        </authorList>
    </citation>
    <scope>NUCLEOTIDE SEQUENCE [LARGE SCALE GENOMIC DNA]</scope>
    <source>
        <strain evidence="11 12">FGSC 10403</strain>
    </source>
</reference>
<protein>
    <recommendedName>
        <fullName evidence="3">H/ACA ribonucleoprotein complex non-core subunit NAF1</fullName>
    </recommendedName>
    <alternativeName>
        <fullName evidence="9">Nuclear assembly factor 1</fullName>
    </alternativeName>
</protein>
<comment type="subcellular location">
    <subcellularLocation>
        <location evidence="1">Nucleus</location>
    </subcellularLocation>
</comment>
<feature type="compositionally biased region" description="Acidic residues" evidence="10">
    <location>
        <begin position="172"/>
        <end position="181"/>
    </location>
</feature>
<evidence type="ECO:0000256" key="10">
    <source>
        <dbReference type="SAM" id="MobiDB-lite"/>
    </source>
</evidence>
<evidence type="ECO:0000256" key="9">
    <source>
        <dbReference type="ARBA" id="ARBA00076743"/>
    </source>
</evidence>
<dbReference type="InterPro" id="IPR009000">
    <property type="entry name" value="Transl_B-barrel_sf"/>
</dbReference>
<feature type="compositionally biased region" description="Basic and acidic residues" evidence="10">
    <location>
        <begin position="58"/>
        <end position="75"/>
    </location>
</feature>
<feature type="compositionally biased region" description="Low complexity" evidence="10">
    <location>
        <begin position="594"/>
        <end position="624"/>
    </location>
</feature>
<dbReference type="GO" id="GO:0001522">
    <property type="term" value="P:pseudouridine synthesis"/>
    <property type="evidence" value="ECO:0007669"/>
    <property type="project" value="InterPro"/>
</dbReference>
<feature type="compositionally biased region" description="Polar residues" evidence="10">
    <location>
        <begin position="132"/>
        <end position="142"/>
    </location>
</feature>
<keyword evidence="8" id="KW-0539">Nucleus</keyword>
<accession>A0AAJ0I2M6</accession>
<feature type="compositionally biased region" description="Polar residues" evidence="10">
    <location>
        <begin position="408"/>
        <end position="419"/>
    </location>
</feature>
<feature type="compositionally biased region" description="Basic residues" evidence="10">
    <location>
        <begin position="368"/>
        <end position="377"/>
    </location>
</feature>
<keyword evidence="6" id="KW-0597">Phosphoprotein</keyword>
<organism evidence="11 12">
    <name type="scientific">Neurospora hispaniola</name>
    <dbReference type="NCBI Taxonomy" id="588809"/>
    <lineage>
        <taxon>Eukaryota</taxon>
        <taxon>Fungi</taxon>
        <taxon>Dikarya</taxon>
        <taxon>Ascomycota</taxon>
        <taxon>Pezizomycotina</taxon>
        <taxon>Sordariomycetes</taxon>
        <taxon>Sordariomycetidae</taxon>
        <taxon>Sordariales</taxon>
        <taxon>Sordariaceae</taxon>
        <taxon>Neurospora</taxon>
    </lineage>
</organism>
<evidence type="ECO:0000256" key="6">
    <source>
        <dbReference type="ARBA" id="ARBA00022553"/>
    </source>
</evidence>
<dbReference type="PANTHER" id="PTHR31633">
    <property type="entry name" value="H/ACA RIBONUCLEOPROTEIN COMPLEX NON-CORE SUBUNIT NAF1"/>
    <property type="match status" value="1"/>
</dbReference>
<evidence type="ECO:0000313" key="12">
    <source>
        <dbReference type="Proteomes" id="UP001285908"/>
    </source>
</evidence>
<dbReference type="GO" id="GO:0005634">
    <property type="term" value="C:nucleus"/>
    <property type="evidence" value="ECO:0007669"/>
    <property type="project" value="UniProtKB-SubCell"/>
</dbReference>
<feature type="compositionally biased region" description="Pro residues" evidence="10">
    <location>
        <begin position="514"/>
        <end position="549"/>
    </location>
</feature>
<dbReference type="GeneID" id="87871336"/>
<feature type="region of interest" description="Disordered" evidence="10">
    <location>
        <begin position="1"/>
        <end position="21"/>
    </location>
</feature>
<feature type="compositionally biased region" description="Basic and acidic residues" evidence="10">
    <location>
        <begin position="337"/>
        <end position="348"/>
    </location>
</feature>
<gene>
    <name evidence="11" type="ORF">B0T23DRAFT_220302</name>
</gene>
<evidence type="ECO:0000256" key="4">
    <source>
        <dbReference type="ARBA" id="ARBA00022517"/>
    </source>
</evidence>
<evidence type="ECO:0000256" key="1">
    <source>
        <dbReference type="ARBA" id="ARBA00004123"/>
    </source>
</evidence>
<dbReference type="SUPFAM" id="SSF50447">
    <property type="entry name" value="Translation proteins"/>
    <property type="match status" value="1"/>
</dbReference>
<dbReference type="InterPro" id="IPR007504">
    <property type="entry name" value="H/ACA_rnp_Gar1/Naf1"/>
</dbReference>
<evidence type="ECO:0000256" key="3">
    <source>
        <dbReference type="ARBA" id="ARBA00021438"/>
    </source>
</evidence>
<comment type="caution">
    <text evidence="11">The sequence shown here is derived from an EMBL/GenBank/DDBJ whole genome shotgun (WGS) entry which is preliminary data.</text>
</comment>
<dbReference type="GO" id="GO:0003723">
    <property type="term" value="F:RNA binding"/>
    <property type="evidence" value="ECO:0007669"/>
    <property type="project" value="UniProtKB-KW"/>
</dbReference>
<evidence type="ECO:0000256" key="8">
    <source>
        <dbReference type="ARBA" id="ARBA00023242"/>
    </source>
</evidence>
<dbReference type="PANTHER" id="PTHR31633:SF1">
    <property type="entry name" value="H_ACA RIBONUCLEOPROTEIN COMPLEX NON-CORE SUBUNIT NAF1"/>
    <property type="match status" value="1"/>
</dbReference>
<proteinExistence type="inferred from homology"/>
<keyword evidence="5" id="KW-0698">rRNA processing</keyword>
<evidence type="ECO:0000313" key="11">
    <source>
        <dbReference type="EMBL" id="KAK3487999.1"/>
    </source>
</evidence>
<keyword evidence="4" id="KW-0690">Ribosome biogenesis</keyword>
<dbReference type="Gene3D" id="2.40.10.230">
    <property type="entry name" value="Probable tRNA pseudouridine synthase domain"/>
    <property type="match status" value="1"/>
</dbReference>
<evidence type="ECO:0000256" key="2">
    <source>
        <dbReference type="ARBA" id="ARBA00009801"/>
    </source>
</evidence>
<dbReference type="AlphaFoldDB" id="A0AAJ0I2M6"/>
<name>A0AAJ0I2M6_9PEZI</name>
<dbReference type="EMBL" id="JAULSX010000007">
    <property type="protein sequence ID" value="KAK3487999.1"/>
    <property type="molecule type" value="Genomic_DNA"/>
</dbReference>
<feature type="compositionally biased region" description="Acidic residues" evidence="10">
    <location>
        <begin position="145"/>
        <end position="159"/>
    </location>
</feature>
<dbReference type="GO" id="GO:0000493">
    <property type="term" value="P:box H/ACA snoRNP assembly"/>
    <property type="evidence" value="ECO:0007669"/>
    <property type="project" value="InterPro"/>
</dbReference>
<dbReference type="InterPro" id="IPR038664">
    <property type="entry name" value="Gar1/Naf1_Cbf5-bd_sf"/>
</dbReference>